<name>A0A2T7BJE6_9BACT</name>
<comment type="caution">
    <text evidence="1">The sequence shown here is derived from an EMBL/GenBank/DDBJ whole genome shotgun (WGS) entry which is preliminary data.</text>
</comment>
<evidence type="ECO:0000313" key="2">
    <source>
        <dbReference type="Proteomes" id="UP000244450"/>
    </source>
</evidence>
<keyword evidence="2" id="KW-1185">Reference proteome</keyword>
<sequence length="126" mass="14648">MKEKLAQKVKEEKQFEAVVAEMKPAVDTTYKKIMDFDPNVQALFLESDILNSIASIKAAYQRRSYDVRYKAFLEEAQLLETLFYDKKELRGNNRNIEKLNADLDRCRLSMRNIQGALLNNGRNPQS</sequence>
<reference evidence="1 2" key="1">
    <citation type="submission" date="2018-04" db="EMBL/GenBank/DDBJ databases">
        <title>Chitinophaga fuyangensis sp. nov., isolated from soil in a chemical factory.</title>
        <authorList>
            <person name="Chen K."/>
        </authorList>
    </citation>
    <scope>NUCLEOTIDE SEQUENCE [LARGE SCALE GENOMIC DNA]</scope>
    <source>
        <strain evidence="1 2">LY-1</strain>
    </source>
</reference>
<dbReference type="OrthoDB" id="664017at2"/>
<organism evidence="1 2">
    <name type="scientific">Chitinophaga parva</name>
    <dbReference type="NCBI Taxonomy" id="2169414"/>
    <lineage>
        <taxon>Bacteria</taxon>
        <taxon>Pseudomonadati</taxon>
        <taxon>Bacteroidota</taxon>
        <taxon>Chitinophagia</taxon>
        <taxon>Chitinophagales</taxon>
        <taxon>Chitinophagaceae</taxon>
        <taxon>Chitinophaga</taxon>
    </lineage>
</organism>
<gene>
    <name evidence="1" type="ORF">DCC81_14065</name>
</gene>
<accession>A0A2T7BJE6</accession>
<dbReference type="InterPro" id="IPR039449">
    <property type="entry name" value="TssO"/>
</dbReference>
<dbReference type="EMBL" id="QCYK01000002">
    <property type="protein sequence ID" value="PUZ26410.1"/>
    <property type="molecule type" value="Genomic_DNA"/>
</dbReference>
<dbReference type="Pfam" id="PF17561">
    <property type="entry name" value="TssO"/>
    <property type="match status" value="1"/>
</dbReference>
<dbReference type="Proteomes" id="UP000244450">
    <property type="component" value="Unassembled WGS sequence"/>
</dbReference>
<evidence type="ECO:0000313" key="1">
    <source>
        <dbReference type="EMBL" id="PUZ26410.1"/>
    </source>
</evidence>
<protein>
    <submittedName>
        <fullName evidence="1">Uncharacterized protein</fullName>
    </submittedName>
</protein>
<proteinExistence type="predicted"/>
<dbReference type="AlphaFoldDB" id="A0A2T7BJE6"/>